<keyword evidence="1" id="KW-0732">Signal</keyword>
<dbReference type="SUPFAM" id="SSF53850">
    <property type="entry name" value="Periplasmic binding protein-like II"/>
    <property type="match status" value="1"/>
</dbReference>
<evidence type="ECO:0000313" key="2">
    <source>
        <dbReference type="EMBL" id="MBE1488138.1"/>
    </source>
</evidence>
<dbReference type="AlphaFoldDB" id="A0A927MA84"/>
<feature type="chain" id="PRO_5037324995" evidence="1">
    <location>
        <begin position="27"/>
        <end position="437"/>
    </location>
</feature>
<proteinExistence type="predicted"/>
<reference evidence="2" key="1">
    <citation type="submission" date="2020-10" db="EMBL/GenBank/DDBJ databases">
        <title>Sequencing the genomes of 1000 actinobacteria strains.</title>
        <authorList>
            <person name="Klenk H.-P."/>
        </authorList>
    </citation>
    <scope>NUCLEOTIDE SEQUENCE</scope>
    <source>
        <strain evidence="2">DSM 46832</strain>
    </source>
</reference>
<dbReference type="PANTHER" id="PTHR43649">
    <property type="entry name" value="ARABINOSE-BINDING PROTEIN-RELATED"/>
    <property type="match status" value="1"/>
</dbReference>
<dbReference type="EMBL" id="JADBEB010000001">
    <property type="protein sequence ID" value="MBE1488138.1"/>
    <property type="molecule type" value="Genomic_DNA"/>
</dbReference>
<dbReference type="Pfam" id="PF01547">
    <property type="entry name" value="SBP_bac_1"/>
    <property type="match status" value="1"/>
</dbReference>
<protein>
    <submittedName>
        <fullName evidence="2">Cellobiose transport system substrate-binding protein</fullName>
    </submittedName>
</protein>
<feature type="signal peptide" evidence="1">
    <location>
        <begin position="1"/>
        <end position="26"/>
    </location>
</feature>
<gene>
    <name evidence="2" type="ORF">H4W31_003776</name>
</gene>
<dbReference type="PANTHER" id="PTHR43649:SF32">
    <property type="entry name" value="SUGAR BINDING SECRETED PROTEIN"/>
    <property type="match status" value="1"/>
</dbReference>
<dbReference type="Proteomes" id="UP000649753">
    <property type="component" value="Unassembled WGS sequence"/>
</dbReference>
<name>A0A927MA84_9ACTN</name>
<comment type="caution">
    <text evidence="2">The sequence shown here is derived from an EMBL/GenBank/DDBJ whole genome shotgun (WGS) entry which is preliminary data.</text>
</comment>
<sequence>MSVIRRRLRTVAVAALAAGVALGSTACSKSNDNEGSTGEGGEVKLVLQTFQNFGYDQALKDFEAANPTIKVEHQKMGELRDFQPKLVQWLAAGSGAGDVVGLEEGVLLQYVQNHDKFANLLELGADELKTTFPEWKWNNALTPDGKKLIGLGTDVGGLAMCYRKDLFGAAGLPTDREEVSKRIGTWQDYIALGKEFKASGKAKAAWLDSGTSLMQPYIMQNSETFFFDKDNKFIGDTNPVIKQTWDMGLQMAADGLTAKAQRWSGDWDAAFKNNAFATLPCPAWMTEGVIKPRSGPANAGKWDIAKIPGGGGNWGGSYLAVPAQTKHPKEAYLLAKYLTSKAGHLAAFKEAGAMPSDIAGIEDPAFKDQKSEYFSGAPTGQIFGESVKNMKPVFLGPKHQQVWETIVEPQMQAAERGQLSSAAAWKKAMDEAKKATS</sequence>
<dbReference type="InterPro" id="IPR006059">
    <property type="entry name" value="SBP"/>
</dbReference>
<evidence type="ECO:0000256" key="1">
    <source>
        <dbReference type="SAM" id="SignalP"/>
    </source>
</evidence>
<accession>A0A927MA84</accession>
<dbReference type="PROSITE" id="PS51257">
    <property type="entry name" value="PROKAR_LIPOPROTEIN"/>
    <property type="match status" value="1"/>
</dbReference>
<organism evidence="2 3">
    <name type="scientific">Plantactinospora soyae</name>
    <dbReference type="NCBI Taxonomy" id="1544732"/>
    <lineage>
        <taxon>Bacteria</taxon>
        <taxon>Bacillati</taxon>
        <taxon>Actinomycetota</taxon>
        <taxon>Actinomycetes</taxon>
        <taxon>Micromonosporales</taxon>
        <taxon>Micromonosporaceae</taxon>
        <taxon>Plantactinospora</taxon>
    </lineage>
</organism>
<dbReference type="Gene3D" id="3.40.190.10">
    <property type="entry name" value="Periplasmic binding protein-like II"/>
    <property type="match status" value="1"/>
</dbReference>
<dbReference type="InterPro" id="IPR050490">
    <property type="entry name" value="Bact_solute-bd_prot1"/>
</dbReference>
<evidence type="ECO:0000313" key="3">
    <source>
        <dbReference type="Proteomes" id="UP000649753"/>
    </source>
</evidence>
<dbReference type="RefSeq" id="WP_192767858.1">
    <property type="nucleotide sequence ID" value="NZ_JADBEB010000001.1"/>
</dbReference>
<keyword evidence="3" id="KW-1185">Reference proteome</keyword>